<comment type="pathway">
    <text evidence="2 9">Amino-acid biosynthesis; L-tryptophan biosynthesis; L-tryptophan from chorismate: step 3/5.</text>
</comment>
<dbReference type="HAMAP" id="MF_00135">
    <property type="entry name" value="PRAI"/>
    <property type="match status" value="1"/>
</dbReference>
<evidence type="ECO:0000256" key="8">
    <source>
        <dbReference type="ARBA" id="ARBA00023235"/>
    </source>
</evidence>
<name>A0A0L8VD57_9BACT</name>
<organism evidence="11 12">
    <name type="scientific">Sunxiuqinia dokdonensis</name>
    <dbReference type="NCBI Taxonomy" id="1409788"/>
    <lineage>
        <taxon>Bacteria</taxon>
        <taxon>Pseudomonadati</taxon>
        <taxon>Bacteroidota</taxon>
        <taxon>Bacteroidia</taxon>
        <taxon>Marinilabiliales</taxon>
        <taxon>Prolixibacteraceae</taxon>
        <taxon>Sunxiuqinia</taxon>
    </lineage>
</organism>
<dbReference type="Proteomes" id="UP000036958">
    <property type="component" value="Unassembled WGS sequence"/>
</dbReference>
<dbReference type="PANTHER" id="PTHR42894">
    <property type="entry name" value="N-(5'-PHOSPHORIBOSYL)ANTHRANILATE ISOMERASE"/>
    <property type="match status" value="1"/>
</dbReference>
<gene>
    <name evidence="9" type="primary">trpF</name>
    <name evidence="11" type="ORF">NC99_07740</name>
</gene>
<dbReference type="EMBL" id="LGIA01000028">
    <property type="protein sequence ID" value="KOH46410.1"/>
    <property type="molecule type" value="Genomic_DNA"/>
</dbReference>
<dbReference type="CDD" id="cd00405">
    <property type="entry name" value="PRAI"/>
    <property type="match status" value="1"/>
</dbReference>
<keyword evidence="8 9" id="KW-0413">Isomerase</keyword>
<dbReference type="UniPathway" id="UPA00035">
    <property type="reaction ID" value="UER00042"/>
</dbReference>
<evidence type="ECO:0000256" key="9">
    <source>
        <dbReference type="HAMAP-Rule" id="MF_00135"/>
    </source>
</evidence>
<reference evidence="12" key="1">
    <citation type="submission" date="2015-07" db="EMBL/GenBank/DDBJ databases">
        <title>Genome sequencing of Sunxiuqinia dokdonensis strain SK.</title>
        <authorList>
            <person name="Ahn S."/>
            <person name="Kim B.-C."/>
        </authorList>
    </citation>
    <scope>NUCLEOTIDE SEQUENCE [LARGE SCALE GENOMIC DNA]</scope>
    <source>
        <strain evidence="12">SK</strain>
    </source>
</reference>
<feature type="domain" description="N-(5'phosphoribosyl) anthranilate isomerase (PRAI)" evidence="10">
    <location>
        <begin position="7"/>
        <end position="206"/>
    </location>
</feature>
<dbReference type="RefSeq" id="WP_053179909.1">
    <property type="nucleotide sequence ID" value="NZ_LGIA01000028.1"/>
</dbReference>
<keyword evidence="6 9" id="KW-0822">Tryptophan biosynthesis</keyword>
<dbReference type="GO" id="GO:0000162">
    <property type="term" value="P:L-tryptophan biosynthetic process"/>
    <property type="evidence" value="ECO:0007669"/>
    <property type="project" value="UniProtKB-UniRule"/>
</dbReference>
<dbReference type="InterPro" id="IPR013785">
    <property type="entry name" value="Aldolase_TIM"/>
</dbReference>
<keyword evidence="5 9" id="KW-0028">Amino-acid biosynthesis</keyword>
<dbReference type="PATRIC" id="fig|1409788.3.peg.790"/>
<dbReference type="SUPFAM" id="SSF51366">
    <property type="entry name" value="Ribulose-phoshate binding barrel"/>
    <property type="match status" value="1"/>
</dbReference>
<comment type="caution">
    <text evidence="11">The sequence shown here is derived from an EMBL/GenBank/DDBJ whole genome shotgun (WGS) entry which is preliminary data.</text>
</comment>
<keyword evidence="12" id="KW-1185">Reference proteome</keyword>
<evidence type="ECO:0000256" key="7">
    <source>
        <dbReference type="ARBA" id="ARBA00023141"/>
    </source>
</evidence>
<evidence type="ECO:0000256" key="2">
    <source>
        <dbReference type="ARBA" id="ARBA00004664"/>
    </source>
</evidence>
<evidence type="ECO:0000259" key="10">
    <source>
        <dbReference type="Pfam" id="PF00697"/>
    </source>
</evidence>
<dbReference type="AlphaFoldDB" id="A0A0L8VD57"/>
<accession>A0A0L8VD57</accession>
<dbReference type="InterPro" id="IPR044643">
    <property type="entry name" value="TrpF_fam"/>
</dbReference>
<protein>
    <recommendedName>
        <fullName evidence="4 9">N-(5'-phosphoribosyl)anthranilate isomerase</fullName>
        <shortName evidence="9">PRAI</shortName>
        <ecNumber evidence="3 9">5.3.1.24</ecNumber>
    </recommendedName>
</protein>
<dbReference type="Gene3D" id="3.20.20.70">
    <property type="entry name" value="Aldolase class I"/>
    <property type="match status" value="1"/>
</dbReference>
<evidence type="ECO:0000256" key="1">
    <source>
        <dbReference type="ARBA" id="ARBA00001164"/>
    </source>
</evidence>
<evidence type="ECO:0000256" key="3">
    <source>
        <dbReference type="ARBA" id="ARBA00012572"/>
    </source>
</evidence>
<evidence type="ECO:0000256" key="4">
    <source>
        <dbReference type="ARBA" id="ARBA00022272"/>
    </source>
</evidence>
<evidence type="ECO:0000313" key="11">
    <source>
        <dbReference type="EMBL" id="KOH46410.1"/>
    </source>
</evidence>
<comment type="catalytic activity">
    <reaction evidence="1 9">
        <text>N-(5-phospho-beta-D-ribosyl)anthranilate = 1-(2-carboxyphenylamino)-1-deoxy-D-ribulose 5-phosphate</text>
        <dbReference type="Rhea" id="RHEA:21540"/>
        <dbReference type="ChEBI" id="CHEBI:18277"/>
        <dbReference type="ChEBI" id="CHEBI:58613"/>
        <dbReference type="EC" id="5.3.1.24"/>
    </reaction>
</comment>
<dbReference type="STRING" id="1409788.NC99_07740"/>
<dbReference type="InterPro" id="IPR011060">
    <property type="entry name" value="RibuloseP-bd_barrel"/>
</dbReference>
<dbReference type="GO" id="GO:0004640">
    <property type="term" value="F:phosphoribosylanthranilate isomerase activity"/>
    <property type="evidence" value="ECO:0007669"/>
    <property type="project" value="UniProtKB-UniRule"/>
</dbReference>
<keyword evidence="7 9" id="KW-0057">Aromatic amino acid biosynthesis</keyword>
<dbReference type="EC" id="5.3.1.24" evidence="3 9"/>
<evidence type="ECO:0000256" key="5">
    <source>
        <dbReference type="ARBA" id="ARBA00022605"/>
    </source>
</evidence>
<dbReference type="Pfam" id="PF00697">
    <property type="entry name" value="PRAI"/>
    <property type="match status" value="1"/>
</dbReference>
<dbReference type="PANTHER" id="PTHR42894:SF1">
    <property type="entry name" value="N-(5'-PHOSPHORIBOSYL)ANTHRANILATE ISOMERASE"/>
    <property type="match status" value="1"/>
</dbReference>
<proteinExistence type="inferred from homology"/>
<dbReference type="InterPro" id="IPR001240">
    <property type="entry name" value="PRAI_dom"/>
</dbReference>
<comment type="similarity">
    <text evidence="9">Belongs to the TrpF family.</text>
</comment>
<evidence type="ECO:0000256" key="6">
    <source>
        <dbReference type="ARBA" id="ARBA00022822"/>
    </source>
</evidence>
<sequence>MKTLKIKVCGMRGPENIREVMLASPDYLGYIFYPKSKRFVGETPNPEIFSLVSGSTQKVGVFVNENLEKVRTICANFGLEVAQLHGCESPEYCLALKEGGLQVVKAFSVDEHFDFRQLENYVGAVDYFLFDTKGKLPGGTGQKFNWNLLQNYQLPVPFFLSGGIKPADVEALSVFNHKQLYALDINSGFEINPAEKDIEKVNKFISQIRKSAI</sequence>
<evidence type="ECO:0000313" key="12">
    <source>
        <dbReference type="Proteomes" id="UP000036958"/>
    </source>
</evidence>
<dbReference type="OrthoDB" id="9786954at2"/>